<gene>
    <name evidence="1" type="ORF">SDC9_91952</name>
</gene>
<organism evidence="1">
    <name type="scientific">bioreactor metagenome</name>
    <dbReference type="NCBI Taxonomy" id="1076179"/>
    <lineage>
        <taxon>unclassified sequences</taxon>
        <taxon>metagenomes</taxon>
        <taxon>ecological metagenomes</taxon>
    </lineage>
</organism>
<evidence type="ECO:0000313" key="1">
    <source>
        <dbReference type="EMBL" id="MPM45266.1"/>
    </source>
</evidence>
<comment type="caution">
    <text evidence="1">The sequence shown here is derived from an EMBL/GenBank/DDBJ whole genome shotgun (WGS) entry which is preliminary data.</text>
</comment>
<protein>
    <submittedName>
        <fullName evidence="1">Uncharacterized protein</fullName>
    </submittedName>
</protein>
<proteinExistence type="predicted"/>
<name>A0A644ZX23_9ZZZZ</name>
<reference evidence="1" key="1">
    <citation type="submission" date="2019-08" db="EMBL/GenBank/DDBJ databases">
        <authorList>
            <person name="Kucharzyk K."/>
            <person name="Murdoch R.W."/>
            <person name="Higgins S."/>
            <person name="Loffler F."/>
        </authorList>
    </citation>
    <scope>NUCLEOTIDE SEQUENCE</scope>
</reference>
<sequence length="322" mass="35767">MADDLSRGAGEVQREGRHIAAEVVDIEYELFGKIGDLSPHYPAHTEGGQPELVTGGVDRFYTLDAEVPYKVTVDEGGDESAAGAVDVDGDVKPRLLLEFVERLRHLLDRFVLQREGQSKRGDDADGVFVDILADLFRSHAVFAGLHRDLAVFDIPVAGELVPADLYRAGDDVRLVCRFALGLALFAPAPEGREAAEHRRFRRTGGRGADCVGLLRRIPQVAEHTDAARLELRRLRVFVFIDHILVDTLVHQLMRLFIEPGLAECGKVLRGVAVEDELVVDCLICVLRLHLRLGERVFRQQAGHGRRAECRVDLSVFVFLLVK</sequence>
<dbReference type="AlphaFoldDB" id="A0A644ZX23"/>
<dbReference type="EMBL" id="VSSQ01010806">
    <property type="protein sequence ID" value="MPM45266.1"/>
    <property type="molecule type" value="Genomic_DNA"/>
</dbReference>
<accession>A0A644ZX23</accession>